<keyword evidence="3" id="KW-0614">Plasmid</keyword>
<dbReference type="Proteomes" id="UP000502005">
    <property type="component" value="Plasmid pNE1B"/>
</dbReference>
<evidence type="ECO:0000256" key="1">
    <source>
        <dbReference type="SAM" id="MobiDB-lite"/>
    </source>
</evidence>
<evidence type="ECO:0000259" key="2">
    <source>
        <dbReference type="Pfam" id="PF07201"/>
    </source>
</evidence>
<dbReference type="EMBL" id="CP024770">
    <property type="protein sequence ID" value="QGY32197.1"/>
    <property type="molecule type" value="Genomic_DNA"/>
</dbReference>
<feature type="region of interest" description="Disordered" evidence="1">
    <location>
        <begin position="1"/>
        <end position="21"/>
    </location>
</feature>
<geneLocation type="plasmid" evidence="4">
    <name>pne1b</name>
</geneLocation>
<protein>
    <recommendedName>
        <fullName evidence="2">Hypersensitivity response secretion-like HrpJ domain-containing protein</fullName>
    </recommendedName>
</protein>
<accession>A0A6B9GDA5</accession>
<proteinExistence type="predicted"/>
<dbReference type="GO" id="GO:0046903">
    <property type="term" value="P:secretion"/>
    <property type="evidence" value="ECO:0007669"/>
    <property type="project" value="InterPro"/>
</dbReference>
<evidence type="ECO:0000313" key="3">
    <source>
        <dbReference type="EMBL" id="QGY32197.1"/>
    </source>
</evidence>
<dbReference type="AlphaFoldDB" id="A0A6B9GDA5"/>
<organism evidence="3 4">
    <name type="scientific">Pantoea cypripedii</name>
    <name type="common">Pectobacterium cypripedii</name>
    <name type="synonym">Erwinia cypripedii</name>
    <dbReference type="NCBI Taxonomy" id="55209"/>
    <lineage>
        <taxon>Bacteria</taxon>
        <taxon>Pseudomonadati</taxon>
        <taxon>Pseudomonadota</taxon>
        <taxon>Gammaproteobacteria</taxon>
        <taxon>Enterobacterales</taxon>
        <taxon>Erwiniaceae</taxon>
        <taxon>Pantoea</taxon>
    </lineage>
</organism>
<dbReference type="InterPro" id="IPR010812">
    <property type="entry name" value="HrpJ-like"/>
</dbReference>
<evidence type="ECO:0000313" key="4">
    <source>
        <dbReference type="Proteomes" id="UP000502005"/>
    </source>
</evidence>
<reference evidence="3 4" key="1">
    <citation type="submission" date="2017-11" db="EMBL/GenBank/DDBJ databases">
        <title>Genome sequence of Pantoea cypripedii NE1.</title>
        <authorList>
            <person name="Nascimento F.X."/>
        </authorList>
    </citation>
    <scope>NUCLEOTIDE SEQUENCE [LARGE SCALE GENOMIC DNA]</scope>
    <source>
        <strain evidence="3 4">NE1</strain>
        <plasmid evidence="4">pne1b</plasmid>
    </source>
</reference>
<gene>
    <name evidence="3" type="ORF">CUN67_24705</name>
</gene>
<feature type="domain" description="Hypersensitivity response secretion-like HrpJ" evidence="2">
    <location>
        <begin position="85"/>
        <end position="180"/>
    </location>
</feature>
<dbReference type="RefSeq" id="WP_208718093.1">
    <property type="nucleotide sequence ID" value="NZ_CP024770.1"/>
</dbReference>
<sequence length="359" mass="41385">MSTPIQNMPGPNPVTNERPEGREIARDKIVVESIYPNYFELVGMSDDLSMQMPLLKLLAAHKTAPQEMNSKVELDIEGNASSLVQEVLPVTRASDLLLMLRQRFSDITDIWLVLQAMIKNYSYWKLDRLLLQETMDLLEAESDEAERQAMWAGVNTNALTQQYARMTNFTSRQLRRWYRVWLAWDIEDEDGFFWAMTEEVEPDSLGTLFHYITRALRHDINALRPSTQPDRLSMLLNKISAMTRFTTLVQRICGLCPIGQPGAEQPDSPLAGSVAHFLRTILVEPVVFLPQWIKLRDHESLADFAHQVRFLRELRKVLVELPDLFFKEQSDRARLDAKVVQELSERWQGQDTGQHDVGC</sequence>
<dbReference type="Gene3D" id="1.10.150.630">
    <property type="match status" value="1"/>
</dbReference>
<name>A0A6B9GDA5_PANCY</name>
<dbReference type="GO" id="GO:0019867">
    <property type="term" value="C:outer membrane"/>
    <property type="evidence" value="ECO:0007669"/>
    <property type="project" value="InterPro"/>
</dbReference>
<dbReference type="Pfam" id="PF07201">
    <property type="entry name" value="HrpJ"/>
    <property type="match status" value="1"/>
</dbReference>
<dbReference type="SUPFAM" id="SSF140591">
    <property type="entry name" value="Type III secretion system domain"/>
    <property type="match status" value="1"/>
</dbReference>